<protein>
    <submittedName>
        <fullName evidence="10">Signal peptide peptidase-like 2B</fullName>
    </submittedName>
</protein>
<dbReference type="PANTHER" id="PTHR12174:SF103">
    <property type="entry name" value="INTRAMEMBRANE PROTEASE (IMPAS) FAMILY"/>
    <property type="match status" value="1"/>
</dbReference>
<dbReference type="Gene3D" id="3.50.30.30">
    <property type="match status" value="1"/>
</dbReference>
<evidence type="ECO:0000256" key="8">
    <source>
        <dbReference type="SAM" id="SignalP"/>
    </source>
</evidence>
<dbReference type="SMART" id="SM00730">
    <property type="entry name" value="PSN"/>
    <property type="match status" value="1"/>
</dbReference>
<keyword evidence="8" id="KW-0732">Signal</keyword>
<feature type="domain" description="PA" evidence="9">
    <location>
        <begin position="77"/>
        <end position="147"/>
    </location>
</feature>
<evidence type="ECO:0000256" key="1">
    <source>
        <dbReference type="ARBA" id="ARBA00004127"/>
    </source>
</evidence>
<reference evidence="10 11" key="1">
    <citation type="submission" date="2013-11" db="EMBL/GenBank/DDBJ databases">
        <title>Genome sequencing of Stegodyphus mimosarum.</title>
        <authorList>
            <person name="Bechsgaard J."/>
        </authorList>
    </citation>
    <scope>NUCLEOTIDE SEQUENCE [LARGE SCALE GENOMIC DNA]</scope>
</reference>
<evidence type="ECO:0000256" key="3">
    <source>
        <dbReference type="ARBA" id="ARBA00022692"/>
    </source>
</evidence>
<gene>
    <name evidence="10" type="ORF">X975_02891</name>
</gene>
<dbReference type="EMBL" id="KK121792">
    <property type="protein sequence ID" value="KFM81224.1"/>
    <property type="molecule type" value="Genomic_DNA"/>
</dbReference>
<accession>A0A087UV35</accession>
<feature type="non-terminal residue" evidence="10">
    <location>
        <position position="534"/>
    </location>
</feature>
<dbReference type="GO" id="GO:0005765">
    <property type="term" value="C:lysosomal membrane"/>
    <property type="evidence" value="ECO:0007669"/>
    <property type="project" value="TreeGrafter"/>
</dbReference>
<feature type="transmembrane region" description="Helical" evidence="7">
    <location>
        <begin position="354"/>
        <end position="374"/>
    </location>
</feature>
<sequence>MMWTWIIIFFAYFVTILELGNALPKEFGVLVAESSSEKENFCMVYFKGLSVVPEEKSKAEFHILKDDTEVDWCYDHPESESRGKIVLLYKSNCTIADQARNIQDQGGKGVVFISPNQRVDQFQMNDTDAEDINITVSIISEKSAERLKKMGSTVTVLLFAPYIVNFDFSLLAIWVIAMITVIAGSYWSGIIRFEIYCKEMSSLRESETEPPKRATGKANTEGSVINVSPYYVGFFVMCMGAMLMLLYFFFDYLVYLIIAVFVLASILSVHSCLEPLVLKIPGRFCRFFDLKCGNTSYKIDLRQVSLIAFSMAISICWVVIRKQKYAWILQDILGVAFCINMLKSIRLPSLKICTVLLVLLFFYDIFFVFITPFLTMKGQSIMEEVATGGKSEEMLPMVLRVDYFGFDPLAVCFRQYSLLGFGDILVPGLLISYCHGYDLITNKKLYFPVTIVAYGVGLLVTFVGLFLMSAAQPALLYLVPSTLLPPTIIGWCRHELSTLWTGFKVIRPEVTQCPDVQVTADNPQYEAADEPPIL</sequence>
<feature type="transmembrane region" description="Helical" evidence="7">
    <location>
        <begin position="413"/>
        <end position="433"/>
    </location>
</feature>
<organism evidence="10 11">
    <name type="scientific">Stegodyphus mimosarum</name>
    <name type="common">African social velvet spider</name>
    <dbReference type="NCBI Taxonomy" id="407821"/>
    <lineage>
        <taxon>Eukaryota</taxon>
        <taxon>Metazoa</taxon>
        <taxon>Ecdysozoa</taxon>
        <taxon>Arthropoda</taxon>
        <taxon>Chelicerata</taxon>
        <taxon>Arachnida</taxon>
        <taxon>Araneae</taxon>
        <taxon>Araneomorphae</taxon>
        <taxon>Entelegynae</taxon>
        <taxon>Eresoidea</taxon>
        <taxon>Eresidae</taxon>
        <taxon>Stegodyphus</taxon>
    </lineage>
</organism>
<keyword evidence="6 7" id="KW-0472">Membrane</keyword>
<dbReference type="OMA" id="HDLWNYG"/>
<dbReference type="GO" id="GO:0033619">
    <property type="term" value="P:membrane protein proteolysis"/>
    <property type="evidence" value="ECO:0007669"/>
    <property type="project" value="TreeGrafter"/>
</dbReference>
<keyword evidence="11" id="KW-1185">Reference proteome</keyword>
<dbReference type="STRING" id="407821.A0A087UV35"/>
<dbReference type="AlphaFoldDB" id="A0A087UV35"/>
<evidence type="ECO:0000313" key="11">
    <source>
        <dbReference type="Proteomes" id="UP000054359"/>
    </source>
</evidence>
<dbReference type="PANTHER" id="PTHR12174">
    <property type="entry name" value="SIGNAL PEPTIDE PEPTIDASE"/>
    <property type="match status" value="1"/>
</dbReference>
<evidence type="ECO:0000256" key="2">
    <source>
        <dbReference type="ARBA" id="ARBA00006859"/>
    </source>
</evidence>
<feature type="transmembrane region" description="Helical" evidence="7">
    <location>
        <begin position="445"/>
        <end position="468"/>
    </location>
</feature>
<dbReference type="InterPro" id="IPR007369">
    <property type="entry name" value="Peptidase_A22B_SPP"/>
</dbReference>
<dbReference type="GO" id="GO:0098554">
    <property type="term" value="C:cytoplasmic side of endoplasmic reticulum membrane"/>
    <property type="evidence" value="ECO:0007669"/>
    <property type="project" value="TreeGrafter"/>
</dbReference>
<comment type="similarity">
    <text evidence="2">Belongs to the peptidase A22B family.</text>
</comment>
<evidence type="ECO:0000256" key="6">
    <source>
        <dbReference type="ARBA" id="ARBA00023136"/>
    </source>
</evidence>
<dbReference type="OrthoDB" id="29661at2759"/>
<feature type="transmembrane region" description="Helical" evidence="7">
    <location>
        <begin position="230"/>
        <end position="250"/>
    </location>
</feature>
<keyword evidence="4" id="KW-0378">Hydrolase</keyword>
<dbReference type="GO" id="GO:0042500">
    <property type="term" value="F:aspartic endopeptidase activity, intramembrane cleaving"/>
    <property type="evidence" value="ECO:0007669"/>
    <property type="project" value="InterPro"/>
</dbReference>
<proteinExistence type="inferred from homology"/>
<feature type="transmembrane region" description="Helical" evidence="7">
    <location>
        <begin position="256"/>
        <end position="278"/>
    </location>
</feature>
<dbReference type="GO" id="GO:0098553">
    <property type="term" value="C:lumenal side of endoplasmic reticulum membrane"/>
    <property type="evidence" value="ECO:0007669"/>
    <property type="project" value="TreeGrafter"/>
</dbReference>
<feature type="transmembrane region" description="Helical" evidence="7">
    <location>
        <begin position="168"/>
        <end position="191"/>
    </location>
</feature>
<evidence type="ECO:0000256" key="7">
    <source>
        <dbReference type="SAM" id="Phobius"/>
    </source>
</evidence>
<keyword evidence="3 7" id="KW-0812">Transmembrane</keyword>
<evidence type="ECO:0000256" key="4">
    <source>
        <dbReference type="ARBA" id="ARBA00022801"/>
    </source>
</evidence>
<feature type="signal peptide" evidence="8">
    <location>
        <begin position="1"/>
        <end position="22"/>
    </location>
</feature>
<evidence type="ECO:0000259" key="9">
    <source>
        <dbReference type="Pfam" id="PF02225"/>
    </source>
</evidence>
<dbReference type="InterPro" id="IPR006639">
    <property type="entry name" value="Preselin/SPP"/>
</dbReference>
<feature type="transmembrane region" description="Helical" evidence="7">
    <location>
        <begin position="299"/>
        <end position="320"/>
    </location>
</feature>
<dbReference type="GO" id="GO:0030660">
    <property type="term" value="C:Golgi-associated vesicle membrane"/>
    <property type="evidence" value="ECO:0007669"/>
    <property type="project" value="TreeGrafter"/>
</dbReference>
<dbReference type="InterPro" id="IPR003137">
    <property type="entry name" value="PA_domain"/>
</dbReference>
<name>A0A087UV35_STEMI</name>
<comment type="subcellular location">
    <subcellularLocation>
        <location evidence="1">Endomembrane system</location>
        <topology evidence="1">Multi-pass membrane protein</topology>
    </subcellularLocation>
</comment>
<dbReference type="CDD" id="cd00538">
    <property type="entry name" value="PA"/>
    <property type="match status" value="1"/>
</dbReference>
<feature type="transmembrane region" description="Helical" evidence="7">
    <location>
        <begin position="326"/>
        <end position="342"/>
    </location>
</feature>
<evidence type="ECO:0000313" key="10">
    <source>
        <dbReference type="EMBL" id="KFM81224.1"/>
    </source>
</evidence>
<dbReference type="Pfam" id="PF04258">
    <property type="entry name" value="Peptidase_A22B"/>
    <property type="match status" value="1"/>
</dbReference>
<keyword evidence="5 7" id="KW-1133">Transmembrane helix</keyword>
<evidence type="ECO:0000256" key="5">
    <source>
        <dbReference type="ARBA" id="ARBA00022989"/>
    </source>
</evidence>
<dbReference type="Proteomes" id="UP000054359">
    <property type="component" value="Unassembled WGS sequence"/>
</dbReference>
<feature type="chain" id="PRO_5001830864" evidence="8">
    <location>
        <begin position="23"/>
        <end position="534"/>
    </location>
</feature>
<dbReference type="Pfam" id="PF02225">
    <property type="entry name" value="PA"/>
    <property type="match status" value="1"/>
</dbReference>